<accession>A0A183LWZ5</accession>
<organism evidence="5 6">
    <name type="scientific">Schistosoma margrebowiei</name>
    <dbReference type="NCBI Taxonomy" id="48269"/>
    <lineage>
        <taxon>Eukaryota</taxon>
        <taxon>Metazoa</taxon>
        <taxon>Spiralia</taxon>
        <taxon>Lophotrochozoa</taxon>
        <taxon>Platyhelminthes</taxon>
        <taxon>Trematoda</taxon>
        <taxon>Digenea</taxon>
        <taxon>Strigeidida</taxon>
        <taxon>Schistosomatoidea</taxon>
        <taxon>Schistosomatidae</taxon>
        <taxon>Schistosoma</taxon>
    </lineage>
</organism>
<protein>
    <submittedName>
        <fullName evidence="5">Uncharacterized protein</fullName>
    </submittedName>
</protein>
<dbReference type="PANTHER" id="PTHR13123">
    <property type="entry name" value="LD30288P"/>
    <property type="match status" value="1"/>
</dbReference>
<dbReference type="STRING" id="48269.A0A183LWZ5"/>
<dbReference type="InterPro" id="IPR040394">
    <property type="entry name" value="FBX25/32"/>
</dbReference>
<evidence type="ECO:0000256" key="4">
    <source>
        <dbReference type="ARBA" id="ARBA00023242"/>
    </source>
</evidence>
<dbReference type="GO" id="GO:0016567">
    <property type="term" value="P:protein ubiquitination"/>
    <property type="evidence" value="ECO:0007669"/>
    <property type="project" value="UniProtKB-UniPathway"/>
</dbReference>
<proteinExistence type="predicted"/>
<dbReference type="Pfam" id="PF12937">
    <property type="entry name" value="F-box-like"/>
    <property type="match status" value="1"/>
</dbReference>
<gene>
    <name evidence="5" type="ORF">SMRZ_LOCUS8320</name>
</gene>
<dbReference type="GO" id="GO:0005737">
    <property type="term" value="C:cytoplasm"/>
    <property type="evidence" value="ECO:0007669"/>
    <property type="project" value="TreeGrafter"/>
</dbReference>
<dbReference type="Proteomes" id="UP000277204">
    <property type="component" value="Unassembled WGS sequence"/>
</dbReference>
<dbReference type="EMBL" id="UZAI01003579">
    <property type="protein sequence ID" value="VDO80858.1"/>
    <property type="molecule type" value="Genomic_DNA"/>
</dbReference>
<dbReference type="GO" id="GO:0019005">
    <property type="term" value="C:SCF ubiquitin ligase complex"/>
    <property type="evidence" value="ECO:0007669"/>
    <property type="project" value="TreeGrafter"/>
</dbReference>
<reference evidence="5 6" key="1">
    <citation type="submission" date="2018-11" db="EMBL/GenBank/DDBJ databases">
        <authorList>
            <consortium name="Pathogen Informatics"/>
        </authorList>
    </citation>
    <scope>NUCLEOTIDE SEQUENCE [LARGE SCALE GENOMIC DNA]</scope>
    <source>
        <strain evidence="5 6">Zambia</strain>
    </source>
</reference>
<evidence type="ECO:0000313" key="5">
    <source>
        <dbReference type="EMBL" id="VDO80858.1"/>
    </source>
</evidence>
<keyword evidence="3" id="KW-0833">Ubl conjugation pathway</keyword>
<dbReference type="AlphaFoldDB" id="A0A183LWZ5"/>
<comment type="subcellular location">
    <subcellularLocation>
        <location evidence="1">Nucleus</location>
    </subcellularLocation>
</comment>
<name>A0A183LWZ5_9TREM</name>
<evidence type="ECO:0000313" key="6">
    <source>
        <dbReference type="Proteomes" id="UP000277204"/>
    </source>
</evidence>
<dbReference type="SUPFAM" id="SSF81383">
    <property type="entry name" value="F-box domain"/>
    <property type="match status" value="1"/>
</dbReference>
<sequence length="385" mass="44893">MVVGGSQQETLLTISNHHLKCHLSIKMPFLSPDWRCPGDQWLKTNESGSMWENAKIYRLRMFETINENVVKRFVVYFLIIRDVRLCRQTLEDEMKSTPYVSEYLKAVFYQPYIHLQAGTTREIIELLISEHFHRLAGRLQLFLIELLKEVLKQGSCVVSFLCNLVQASCNQTERFRKLLDALRENLEKNEYDHIGSALLWQNHKKALDEMYIRIDEFDIEKKIQSFTTCPPYKFRSLSVRENSSEEGIKLERLPSECLTHVLTYINSPQDLETASLASSALASVVADKYFWKTLTLAHFDISQIPTVNYGLPGWHTRSPASIDDCDWKRAYVRLLKIYGDNHIYPAKLAVCEVCFCLFWPVSHIPNFLYIYIPFQCLLLLQLPNH</sequence>
<dbReference type="GO" id="GO:0005634">
    <property type="term" value="C:nucleus"/>
    <property type="evidence" value="ECO:0007669"/>
    <property type="project" value="UniProtKB-SubCell"/>
</dbReference>
<comment type="pathway">
    <text evidence="2">Protein modification; protein ubiquitination.</text>
</comment>
<evidence type="ECO:0000256" key="2">
    <source>
        <dbReference type="ARBA" id="ARBA00004906"/>
    </source>
</evidence>
<dbReference type="UniPathway" id="UPA00143"/>
<evidence type="ECO:0000256" key="3">
    <source>
        <dbReference type="ARBA" id="ARBA00022786"/>
    </source>
</evidence>
<keyword evidence="4" id="KW-0539">Nucleus</keyword>
<evidence type="ECO:0000256" key="1">
    <source>
        <dbReference type="ARBA" id="ARBA00004123"/>
    </source>
</evidence>
<dbReference type="PANTHER" id="PTHR13123:SF7">
    <property type="entry name" value="LD30288P"/>
    <property type="match status" value="1"/>
</dbReference>
<keyword evidence="6" id="KW-1185">Reference proteome</keyword>
<dbReference type="InterPro" id="IPR036047">
    <property type="entry name" value="F-box-like_dom_sf"/>
</dbReference>
<dbReference type="Gene3D" id="1.20.1280.50">
    <property type="match status" value="1"/>
</dbReference>
<dbReference type="PROSITE" id="PS50181">
    <property type="entry name" value="FBOX"/>
    <property type="match status" value="1"/>
</dbReference>
<dbReference type="InterPro" id="IPR001810">
    <property type="entry name" value="F-box_dom"/>
</dbReference>